<dbReference type="EMBL" id="CM001023">
    <property type="protein sequence ID" value="EAZ83168.1"/>
    <property type="molecule type" value="Genomic_DNA"/>
</dbReference>
<evidence type="ECO:0000313" key="14">
    <source>
        <dbReference type="Proteomes" id="UP000003919"/>
    </source>
</evidence>
<dbReference type="Proteomes" id="UP000003919">
    <property type="component" value="Chromosome"/>
</dbReference>
<comment type="pathway">
    <text evidence="2">Amino-acid biosynthesis; L-isoleucine biosynthesis; L-isoleucine from 2-oxobutanoate: step 4/4.</text>
</comment>
<proteinExistence type="inferred from homology"/>
<dbReference type="PANTHER" id="PTHR42743">
    <property type="entry name" value="AMINO-ACID AMINOTRANSFERASE"/>
    <property type="match status" value="1"/>
</dbReference>
<dbReference type="GO" id="GO:0046394">
    <property type="term" value="P:carboxylic acid biosynthetic process"/>
    <property type="evidence" value="ECO:0007669"/>
    <property type="project" value="UniProtKB-ARBA"/>
</dbReference>
<dbReference type="InterPro" id="IPR036038">
    <property type="entry name" value="Aminotransferase-like"/>
</dbReference>
<evidence type="ECO:0000256" key="3">
    <source>
        <dbReference type="ARBA" id="ARBA00004931"/>
    </source>
</evidence>
<comment type="similarity">
    <text evidence="5 11">Belongs to the class-IV pyridoxal-phosphate-dependent aminotransferase family.</text>
</comment>
<evidence type="ECO:0000256" key="9">
    <source>
        <dbReference type="ARBA" id="ARBA00048798"/>
    </source>
</evidence>
<dbReference type="InterPro" id="IPR001544">
    <property type="entry name" value="Aminotrans_IV"/>
</dbReference>
<sequence>MSDFETNYVFDDKLMKWDSADSFPISNRGMNFGDGLFESMVFKNGEIRFSEKHEARLKKGLELLGLSEDKVDIDGLEKFLESTFGKKSLRIRWNVFRAKSGTYTPQSSEVHQILFIKEFSKAPEIKKLAFITNEICLFPNPWSQLKTLNSLPYVLANKEREEKKMDEVILLDQRGFISEAGSANIFWKIGSEIFTPSLRCSCLAGVGRGVIIEALTAKGLELHEGSFLPEHLAKADTVWVSNAMGISYLGKIGLIEYSTKPLSFLEGLFD</sequence>
<comment type="pathway">
    <text evidence="3">Amino-acid biosynthesis; L-valine biosynthesis; L-valine from pyruvate: step 4/4.</text>
</comment>
<organism evidence="13 14">
    <name type="scientific">Algoriphagus machipongonensis</name>
    <dbReference type="NCBI Taxonomy" id="388413"/>
    <lineage>
        <taxon>Bacteria</taxon>
        <taxon>Pseudomonadati</taxon>
        <taxon>Bacteroidota</taxon>
        <taxon>Cytophagia</taxon>
        <taxon>Cytophagales</taxon>
        <taxon>Cyclobacteriaceae</taxon>
        <taxon>Algoriphagus</taxon>
    </lineage>
</organism>
<evidence type="ECO:0000256" key="2">
    <source>
        <dbReference type="ARBA" id="ARBA00004824"/>
    </source>
</evidence>
<dbReference type="InterPro" id="IPR018300">
    <property type="entry name" value="Aminotrans_IV_CS"/>
</dbReference>
<dbReference type="PANTHER" id="PTHR42743:SF11">
    <property type="entry name" value="AMINODEOXYCHORISMATE LYASE"/>
    <property type="match status" value="1"/>
</dbReference>
<comment type="catalytic activity">
    <reaction evidence="10">
        <text>L-leucine + 2-oxoglutarate = 4-methyl-2-oxopentanoate + L-glutamate</text>
        <dbReference type="Rhea" id="RHEA:18321"/>
        <dbReference type="ChEBI" id="CHEBI:16810"/>
        <dbReference type="ChEBI" id="CHEBI:17865"/>
        <dbReference type="ChEBI" id="CHEBI:29985"/>
        <dbReference type="ChEBI" id="CHEBI:57427"/>
        <dbReference type="EC" id="2.6.1.42"/>
    </reaction>
</comment>
<reference evidence="13 14" key="1">
    <citation type="journal article" date="2011" name="J. Bacteriol.">
        <title>Complete genome sequence of Algoriphagus sp. PR1, bacterial prey of a colony-forming choanoflagellate.</title>
        <authorList>
            <person name="Alegado R.A."/>
            <person name="Ferriera S."/>
            <person name="Nusbaum C."/>
            <person name="Young S.K."/>
            <person name="Zeng Q."/>
            <person name="Imamovic A."/>
            <person name="Fairclough S.R."/>
            <person name="King N."/>
        </authorList>
    </citation>
    <scope>NUCLEOTIDE SEQUENCE [LARGE SCALE GENOMIC DNA]</scope>
    <source>
        <strain evidence="13 14">PR1</strain>
    </source>
</reference>
<dbReference type="HOGENOM" id="CLU_020844_2_0_10"/>
<name>A3HTK0_9BACT</name>
<dbReference type="OrthoDB" id="9805628at2"/>
<evidence type="ECO:0000256" key="4">
    <source>
        <dbReference type="ARBA" id="ARBA00005072"/>
    </source>
</evidence>
<dbReference type="GO" id="GO:0016829">
    <property type="term" value="F:lyase activity"/>
    <property type="evidence" value="ECO:0007669"/>
    <property type="project" value="UniProtKB-KW"/>
</dbReference>
<dbReference type="EMBL" id="AAXU02000001">
    <property type="protein sequence ID" value="EAZ83168.1"/>
    <property type="molecule type" value="Genomic_DNA"/>
</dbReference>
<evidence type="ECO:0000256" key="7">
    <source>
        <dbReference type="ARBA" id="ARBA00022898"/>
    </source>
</evidence>
<comment type="cofactor">
    <cofactor evidence="1 12">
        <name>pyridoxal 5'-phosphate</name>
        <dbReference type="ChEBI" id="CHEBI:597326"/>
    </cofactor>
</comment>
<evidence type="ECO:0000256" key="6">
    <source>
        <dbReference type="ARBA" id="ARBA00013053"/>
    </source>
</evidence>
<evidence type="ECO:0000256" key="11">
    <source>
        <dbReference type="RuleBase" id="RU004106"/>
    </source>
</evidence>
<dbReference type="Pfam" id="PF01063">
    <property type="entry name" value="Aminotran_4"/>
    <property type="match status" value="1"/>
</dbReference>
<comment type="catalytic activity">
    <reaction evidence="8">
        <text>L-valine + 2-oxoglutarate = 3-methyl-2-oxobutanoate + L-glutamate</text>
        <dbReference type="Rhea" id="RHEA:24813"/>
        <dbReference type="ChEBI" id="CHEBI:11851"/>
        <dbReference type="ChEBI" id="CHEBI:16810"/>
        <dbReference type="ChEBI" id="CHEBI:29985"/>
        <dbReference type="ChEBI" id="CHEBI:57762"/>
        <dbReference type="EC" id="2.6.1.42"/>
    </reaction>
</comment>
<evidence type="ECO:0000256" key="10">
    <source>
        <dbReference type="ARBA" id="ARBA00049229"/>
    </source>
</evidence>
<keyword evidence="13" id="KW-0456">Lyase</keyword>
<dbReference type="Gene3D" id="3.30.470.10">
    <property type="match status" value="1"/>
</dbReference>
<dbReference type="PROSITE" id="PS00770">
    <property type="entry name" value="AA_TRANSFER_CLASS_4"/>
    <property type="match status" value="1"/>
</dbReference>
<protein>
    <recommendedName>
        <fullName evidence="6">branched-chain-amino-acid transaminase</fullName>
        <ecNumber evidence="6">2.6.1.42</ecNumber>
    </recommendedName>
</protein>
<dbReference type="EC" id="2.6.1.42" evidence="6"/>
<comment type="caution">
    <text evidence="13">The sequence shown here is derived from an EMBL/GenBank/DDBJ whole genome shotgun (WGS) entry which is preliminary data.</text>
</comment>
<dbReference type="InterPro" id="IPR050571">
    <property type="entry name" value="Class-IV_PLP-Dep_Aminotrnsfr"/>
</dbReference>
<accession>A3HTK0</accession>
<dbReference type="Gene3D" id="3.20.10.10">
    <property type="entry name" value="D-amino Acid Aminotransferase, subunit A, domain 2"/>
    <property type="match status" value="1"/>
</dbReference>
<dbReference type="InterPro" id="IPR043132">
    <property type="entry name" value="BCAT-like_C"/>
</dbReference>
<dbReference type="STRING" id="388413.ALPR1_13145"/>
<evidence type="ECO:0000256" key="8">
    <source>
        <dbReference type="ARBA" id="ARBA00048212"/>
    </source>
</evidence>
<keyword evidence="7 12" id="KW-0663">Pyridoxal phosphate</keyword>
<comment type="catalytic activity">
    <reaction evidence="9">
        <text>L-isoleucine + 2-oxoglutarate = (S)-3-methyl-2-oxopentanoate + L-glutamate</text>
        <dbReference type="Rhea" id="RHEA:24801"/>
        <dbReference type="ChEBI" id="CHEBI:16810"/>
        <dbReference type="ChEBI" id="CHEBI:29985"/>
        <dbReference type="ChEBI" id="CHEBI:35146"/>
        <dbReference type="ChEBI" id="CHEBI:58045"/>
        <dbReference type="EC" id="2.6.1.42"/>
    </reaction>
</comment>
<dbReference type="AlphaFoldDB" id="A3HTK0"/>
<evidence type="ECO:0000256" key="1">
    <source>
        <dbReference type="ARBA" id="ARBA00001933"/>
    </source>
</evidence>
<dbReference type="InterPro" id="IPR043131">
    <property type="entry name" value="BCAT-like_N"/>
</dbReference>
<keyword evidence="14" id="KW-1185">Reference proteome</keyword>
<evidence type="ECO:0000256" key="5">
    <source>
        <dbReference type="ARBA" id="ARBA00009320"/>
    </source>
</evidence>
<dbReference type="eggNOG" id="COG0115">
    <property type="taxonomic scope" value="Bacteria"/>
</dbReference>
<dbReference type="SUPFAM" id="SSF56752">
    <property type="entry name" value="D-aminoacid aminotransferase-like PLP-dependent enzymes"/>
    <property type="match status" value="1"/>
</dbReference>
<dbReference type="GO" id="GO:0004084">
    <property type="term" value="F:branched-chain-amino-acid transaminase activity"/>
    <property type="evidence" value="ECO:0007669"/>
    <property type="project" value="UniProtKB-EC"/>
</dbReference>
<gene>
    <name evidence="13" type="ORF">ALPR1_13145</name>
</gene>
<evidence type="ECO:0000313" key="13">
    <source>
        <dbReference type="EMBL" id="EAZ83168.1"/>
    </source>
</evidence>
<dbReference type="RefSeq" id="WP_008201159.1">
    <property type="nucleotide sequence ID" value="NZ_CM001023.1"/>
</dbReference>
<evidence type="ECO:0000256" key="12">
    <source>
        <dbReference type="RuleBase" id="RU004516"/>
    </source>
</evidence>
<comment type="pathway">
    <text evidence="4">Amino-acid biosynthesis; L-leucine biosynthesis; L-leucine from 3-methyl-2-oxobutanoate: step 4/4.</text>
</comment>